<sequence length="111" mass="11685">MKALAIIVNIFVPGSGTIIVGKLGQGAAQFLLFALGIVLTFAVAGPIVGVPLAVAAWVWALDSAAGDETVTSRSKAPRQTENALSFLDRRDRHPSVVRQSPRPIPQADRSP</sequence>
<evidence type="ECO:0000256" key="1">
    <source>
        <dbReference type="SAM" id="MobiDB-lite"/>
    </source>
</evidence>
<dbReference type="STRING" id="665467.SAMN02982931_03348"/>
<feature type="transmembrane region" description="Helical" evidence="2">
    <location>
        <begin position="6"/>
        <end position="23"/>
    </location>
</feature>
<keyword evidence="2" id="KW-0472">Membrane</keyword>
<feature type="transmembrane region" description="Helical" evidence="2">
    <location>
        <begin position="30"/>
        <end position="60"/>
    </location>
</feature>
<evidence type="ECO:0000313" key="3">
    <source>
        <dbReference type="EMBL" id="SDB44109.1"/>
    </source>
</evidence>
<feature type="compositionally biased region" description="Polar residues" evidence="1">
    <location>
        <begin position="69"/>
        <end position="83"/>
    </location>
</feature>
<dbReference type="AlphaFoldDB" id="A0A1G6DG67"/>
<evidence type="ECO:0000256" key="2">
    <source>
        <dbReference type="SAM" id="Phobius"/>
    </source>
</evidence>
<dbReference type="EMBL" id="FMXQ01000007">
    <property type="protein sequence ID" value="SDB44109.1"/>
    <property type="molecule type" value="Genomic_DNA"/>
</dbReference>
<keyword evidence="2" id="KW-0812">Transmembrane</keyword>
<dbReference type="Proteomes" id="UP000199071">
    <property type="component" value="Unassembled WGS sequence"/>
</dbReference>
<protein>
    <submittedName>
        <fullName evidence="3">Uncharacterized protein</fullName>
    </submittedName>
</protein>
<accession>A0A1G6DG67</accession>
<evidence type="ECO:0000313" key="4">
    <source>
        <dbReference type="Proteomes" id="UP000199071"/>
    </source>
</evidence>
<name>A0A1G6DG67_9HYPH</name>
<proteinExistence type="predicted"/>
<organism evidence="3 4">
    <name type="scientific">Bauldia litoralis</name>
    <dbReference type="NCBI Taxonomy" id="665467"/>
    <lineage>
        <taxon>Bacteria</taxon>
        <taxon>Pseudomonadati</taxon>
        <taxon>Pseudomonadota</taxon>
        <taxon>Alphaproteobacteria</taxon>
        <taxon>Hyphomicrobiales</taxon>
        <taxon>Kaistiaceae</taxon>
        <taxon>Bauldia</taxon>
    </lineage>
</organism>
<reference evidence="3 4" key="1">
    <citation type="submission" date="2016-10" db="EMBL/GenBank/DDBJ databases">
        <authorList>
            <person name="de Groot N.N."/>
        </authorList>
    </citation>
    <scope>NUCLEOTIDE SEQUENCE [LARGE SCALE GENOMIC DNA]</scope>
    <source>
        <strain evidence="3 4">ATCC 35022</strain>
    </source>
</reference>
<feature type="region of interest" description="Disordered" evidence="1">
    <location>
        <begin position="67"/>
        <end position="111"/>
    </location>
</feature>
<keyword evidence="4" id="KW-1185">Reference proteome</keyword>
<keyword evidence="2" id="KW-1133">Transmembrane helix</keyword>
<gene>
    <name evidence="3" type="ORF">SAMN02982931_03348</name>
</gene>